<dbReference type="InterPro" id="IPR048279">
    <property type="entry name" value="MdtK-like"/>
</dbReference>
<dbReference type="NCBIfam" id="TIGR00797">
    <property type="entry name" value="matE"/>
    <property type="match status" value="1"/>
</dbReference>
<name>A0A926D7L8_9FIRM</name>
<feature type="transmembrane region" description="Helical" evidence="13">
    <location>
        <begin position="258"/>
        <end position="278"/>
    </location>
</feature>
<evidence type="ECO:0000256" key="10">
    <source>
        <dbReference type="ARBA" id="ARBA00023065"/>
    </source>
</evidence>
<comment type="subcellular location">
    <subcellularLocation>
        <location evidence="2">Cell membrane</location>
        <topology evidence="2">Multi-pass membrane protein</topology>
    </subcellularLocation>
</comment>
<comment type="function">
    <text evidence="1">Multidrug efflux pump.</text>
</comment>
<dbReference type="PANTHER" id="PTHR43298:SF2">
    <property type="entry name" value="FMN_FAD EXPORTER YEEO-RELATED"/>
    <property type="match status" value="1"/>
</dbReference>
<feature type="transmembrane region" description="Helical" evidence="13">
    <location>
        <begin position="15"/>
        <end position="35"/>
    </location>
</feature>
<dbReference type="CDD" id="cd13137">
    <property type="entry name" value="MATE_NorM_like"/>
    <property type="match status" value="1"/>
</dbReference>
<evidence type="ECO:0000256" key="5">
    <source>
        <dbReference type="ARBA" id="ARBA00022448"/>
    </source>
</evidence>
<dbReference type="GO" id="GO:0006811">
    <property type="term" value="P:monoatomic ion transport"/>
    <property type="evidence" value="ECO:0007669"/>
    <property type="project" value="UniProtKB-KW"/>
</dbReference>
<proteinExistence type="inferred from homology"/>
<evidence type="ECO:0000256" key="7">
    <source>
        <dbReference type="ARBA" id="ARBA00022475"/>
    </source>
</evidence>
<dbReference type="PIRSF" id="PIRSF006603">
    <property type="entry name" value="DinF"/>
    <property type="match status" value="1"/>
</dbReference>
<dbReference type="PANTHER" id="PTHR43298">
    <property type="entry name" value="MULTIDRUG RESISTANCE PROTEIN NORM-RELATED"/>
    <property type="match status" value="1"/>
</dbReference>
<evidence type="ECO:0000313" key="14">
    <source>
        <dbReference type="EMBL" id="MBC8533905.1"/>
    </source>
</evidence>
<evidence type="ECO:0000313" key="15">
    <source>
        <dbReference type="Proteomes" id="UP000651482"/>
    </source>
</evidence>
<feature type="transmembrane region" description="Helical" evidence="13">
    <location>
        <begin position="165"/>
        <end position="186"/>
    </location>
</feature>
<keyword evidence="9 13" id="KW-1133">Transmembrane helix</keyword>
<feature type="transmembrane region" description="Helical" evidence="13">
    <location>
        <begin position="192"/>
        <end position="215"/>
    </location>
</feature>
<dbReference type="AlphaFoldDB" id="A0A926D7L8"/>
<evidence type="ECO:0000256" key="1">
    <source>
        <dbReference type="ARBA" id="ARBA00003408"/>
    </source>
</evidence>
<dbReference type="RefSeq" id="WP_249319560.1">
    <property type="nucleotide sequence ID" value="NZ_JACRSN010000010.1"/>
</dbReference>
<feature type="transmembrane region" description="Helical" evidence="13">
    <location>
        <begin position="319"/>
        <end position="342"/>
    </location>
</feature>
<keyword evidence="11 13" id="KW-0472">Membrane</keyword>
<evidence type="ECO:0000256" key="13">
    <source>
        <dbReference type="SAM" id="Phobius"/>
    </source>
</evidence>
<dbReference type="GO" id="GO:0005886">
    <property type="term" value="C:plasma membrane"/>
    <property type="evidence" value="ECO:0007669"/>
    <property type="project" value="UniProtKB-SubCell"/>
</dbReference>
<feature type="transmembrane region" description="Helical" evidence="13">
    <location>
        <begin position="388"/>
        <end position="408"/>
    </location>
</feature>
<feature type="transmembrane region" description="Helical" evidence="13">
    <location>
        <begin position="354"/>
        <end position="376"/>
    </location>
</feature>
<evidence type="ECO:0000256" key="8">
    <source>
        <dbReference type="ARBA" id="ARBA00022692"/>
    </source>
</evidence>
<dbReference type="Proteomes" id="UP000651482">
    <property type="component" value="Unassembled WGS sequence"/>
</dbReference>
<feature type="transmembrane region" description="Helical" evidence="13">
    <location>
        <begin position="284"/>
        <end position="307"/>
    </location>
</feature>
<dbReference type="EMBL" id="JACRSN010000010">
    <property type="protein sequence ID" value="MBC8533905.1"/>
    <property type="molecule type" value="Genomic_DNA"/>
</dbReference>
<keyword evidence="10" id="KW-0406">Ion transport</keyword>
<reference evidence="14" key="1">
    <citation type="submission" date="2020-08" db="EMBL/GenBank/DDBJ databases">
        <title>Genome public.</title>
        <authorList>
            <person name="Liu C."/>
            <person name="Sun Q."/>
        </authorList>
    </citation>
    <scope>NUCLEOTIDE SEQUENCE</scope>
    <source>
        <strain evidence="14">NSJ-40</strain>
    </source>
</reference>
<feature type="transmembrane region" description="Helical" evidence="13">
    <location>
        <begin position="414"/>
        <end position="436"/>
    </location>
</feature>
<evidence type="ECO:0000256" key="9">
    <source>
        <dbReference type="ARBA" id="ARBA00022989"/>
    </source>
</evidence>
<dbReference type="GO" id="GO:0042910">
    <property type="term" value="F:xenobiotic transmembrane transporter activity"/>
    <property type="evidence" value="ECO:0007669"/>
    <property type="project" value="InterPro"/>
</dbReference>
<gene>
    <name evidence="14" type="ORF">IAG03_07790</name>
</gene>
<keyword evidence="8 13" id="KW-0812">Transmembrane</keyword>
<comment type="similarity">
    <text evidence="3">Belongs to the multi antimicrobial extrusion (MATE) (TC 2.A.66.1) family.</text>
</comment>
<organism evidence="14 15">
    <name type="scientific">Yeguia hominis</name>
    <dbReference type="NCBI Taxonomy" id="2763662"/>
    <lineage>
        <taxon>Bacteria</taxon>
        <taxon>Bacillati</taxon>
        <taxon>Bacillota</taxon>
        <taxon>Clostridia</taxon>
        <taxon>Eubacteriales</taxon>
        <taxon>Yeguiaceae</taxon>
        <taxon>Yeguia</taxon>
    </lineage>
</organism>
<keyword evidence="7" id="KW-1003">Cell membrane</keyword>
<feature type="transmembrane region" description="Helical" evidence="13">
    <location>
        <begin position="95"/>
        <end position="123"/>
    </location>
</feature>
<accession>A0A926D7L8</accession>
<evidence type="ECO:0000256" key="2">
    <source>
        <dbReference type="ARBA" id="ARBA00004651"/>
    </source>
</evidence>
<evidence type="ECO:0000256" key="3">
    <source>
        <dbReference type="ARBA" id="ARBA00010199"/>
    </source>
</evidence>
<dbReference type="InterPro" id="IPR050222">
    <property type="entry name" value="MATE_MdtK"/>
</dbReference>
<keyword evidence="6" id="KW-0050">Antiport</keyword>
<dbReference type="GO" id="GO:0015297">
    <property type="term" value="F:antiporter activity"/>
    <property type="evidence" value="ECO:0007669"/>
    <property type="project" value="UniProtKB-KW"/>
</dbReference>
<evidence type="ECO:0000256" key="4">
    <source>
        <dbReference type="ARBA" id="ARBA00020268"/>
    </source>
</evidence>
<evidence type="ECO:0000256" key="11">
    <source>
        <dbReference type="ARBA" id="ARBA00023136"/>
    </source>
</evidence>
<dbReference type="Pfam" id="PF01554">
    <property type="entry name" value="MatE"/>
    <property type="match status" value="2"/>
</dbReference>
<keyword evidence="5" id="KW-0813">Transport</keyword>
<keyword evidence="15" id="KW-1185">Reference proteome</keyword>
<sequence>MQEQQSKSLFSNRDLIKLIIPLVIEQILAILVGMADTVMVSSAGESAVSAVSLVDNIGILLINVFAALATGGAVIIGQYLGREDRWQACRATDQLYIFVTAFSIVIMAALYLCKPFILYHVFGKIEEDVRSQADIYLLITAASIPFIAIYNSGAAVFRSMGNSKVSMLTSLIMNAVNIVGNAILIYEFKMGVVGAAIPTLFSRIVAAVLITFLLYNQHLTVHLTKPFRPKPDLKLIQQILRLGIPNGLENSVFQLGKILVLNLVAVFGTTSIAANAVANSLAAFQVLPGMAIGLAILTVIARCVGAGDYEQARYYNRKLMLYAYGLVLASNVLFYFLLPLFLKLYQLSPETGALARQVILLHGICSVVIWPISFTLPNTLRAAGDVKYTMIISLLSMWIWRVGFSYVLGLWLNLGLVGIWAAMIIDWFVRGIFFLIRYKRGKWETIRVIR</sequence>
<feature type="transmembrane region" description="Helical" evidence="13">
    <location>
        <begin position="47"/>
        <end position="75"/>
    </location>
</feature>
<dbReference type="InterPro" id="IPR002528">
    <property type="entry name" value="MATE_fam"/>
</dbReference>
<comment type="caution">
    <text evidence="14">The sequence shown here is derived from an EMBL/GenBank/DDBJ whole genome shotgun (WGS) entry which is preliminary data.</text>
</comment>
<protein>
    <recommendedName>
        <fullName evidence="4">Probable multidrug resistance protein NorM</fullName>
    </recommendedName>
    <alternativeName>
        <fullName evidence="12">Multidrug-efflux transporter</fullName>
    </alternativeName>
</protein>
<feature type="transmembrane region" description="Helical" evidence="13">
    <location>
        <begin position="135"/>
        <end position="153"/>
    </location>
</feature>
<evidence type="ECO:0000256" key="12">
    <source>
        <dbReference type="ARBA" id="ARBA00031636"/>
    </source>
</evidence>
<evidence type="ECO:0000256" key="6">
    <source>
        <dbReference type="ARBA" id="ARBA00022449"/>
    </source>
</evidence>